<dbReference type="SUPFAM" id="SSF55785">
    <property type="entry name" value="PYP-like sensor domain (PAS domain)"/>
    <property type="match status" value="2"/>
</dbReference>
<dbReference type="EC" id="2.7.13.3" evidence="2"/>
<name>A0ABQ1M1X4_9BACT</name>
<keyword evidence="3" id="KW-0597">Phosphoprotein</keyword>
<evidence type="ECO:0000256" key="3">
    <source>
        <dbReference type="ARBA" id="ARBA00022553"/>
    </source>
</evidence>
<accession>A0ABQ1M1X4</accession>
<dbReference type="Pfam" id="PF08447">
    <property type="entry name" value="PAS_3"/>
    <property type="match status" value="1"/>
</dbReference>
<dbReference type="PANTHER" id="PTHR43304">
    <property type="entry name" value="PHYTOCHROME-LIKE PROTEIN CPH1"/>
    <property type="match status" value="1"/>
</dbReference>
<dbReference type="Proteomes" id="UP000635885">
    <property type="component" value="Unassembled WGS sequence"/>
</dbReference>
<dbReference type="InterPro" id="IPR000014">
    <property type="entry name" value="PAS"/>
</dbReference>
<comment type="catalytic activity">
    <reaction evidence="1">
        <text>ATP + protein L-histidine = ADP + protein N-phospho-L-histidine.</text>
        <dbReference type="EC" id="2.7.13.3"/>
    </reaction>
</comment>
<keyword evidence="5" id="KW-0418">Kinase</keyword>
<organism evidence="7 8">
    <name type="scientific">Belliella aquatica</name>
    <dbReference type="NCBI Taxonomy" id="1323734"/>
    <lineage>
        <taxon>Bacteria</taxon>
        <taxon>Pseudomonadati</taxon>
        <taxon>Bacteroidota</taxon>
        <taxon>Cytophagia</taxon>
        <taxon>Cytophagales</taxon>
        <taxon>Cyclobacteriaceae</taxon>
        <taxon>Belliella</taxon>
    </lineage>
</organism>
<keyword evidence="4" id="KW-0808">Transferase</keyword>
<dbReference type="RefSeq" id="WP_229744237.1">
    <property type="nucleotide sequence ID" value="NZ_BMFD01000003.1"/>
</dbReference>
<feature type="domain" description="PAS" evidence="6">
    <location>
        <begin position="23"/>
        <end position="78"/>
    </location>
</feature>
<evidence type="ECO:0000256" key="1">
    <source>
        <dbReference type="ARBA" id="ARBA00000085"/>
    </source>
</evidence>
<evidence type="ECO:0000256" key="4">
    <source>
        <dbReference type="ARBA" id="ARBA00022679"/>
    </source>
</evidence>
<dbReference type="InterPro" id="IPR013655">
    <property type="entry name" value="PAS_fold_3"/>
</dbReference>
<dbReference type="EMBL" id="BMFD01000003">
    <property type="protein sequence ID" value="GGC33048.1"/>
    <property type="molecule type" value="Genomic_DNA"/>
</dbReference>
<dbReference type="InterPro" id="IPR035965">
    <property type="entry name" value="PAS-like_dom_sf"/>
</dbReference>
<dbReference type="Gene3D" id="3.30.450.20">
    <property type="entry name" value="PAS domain"/>
    <property type="match status" value="2"/>
</dbReference>
<dbReference type="NCBIfam" id="TIGR00229">
    <property type="entry name" value="sensory_box"/>
    <property type="match status" value="1"/>
</dbReference>
<proteinExistence type="predicted"/>
<evidence type="ECO:0000256" key="2">
    <source>
        <dbReference type="ARBA" id="ARBA00012438"/>
    </source>
</evidence>
<dbReference type="CDD" id="cd00130">
    <property type="entry name" value="PAS"/>
    <property type="match status" value="1"/>
</dbReference>
<protein>
    <recommendedName>
        <fullName evidence="2">histidine kinase</fullName>
        <ecNumber evidence="2">2.7.13.3</ecNumber>
    </recommendedName>
</protein>
<evidence type="ECO:0000256" key="5">
    <source>
        <dbReference type="ARBA" id="ARBA00022777"/>
    </source>
</evidence>
<evidence type="ECO:0000313" key="7">
    <source>
        <dbReference type="EMBL" id="GGC33048.1"/>
    </source>
</evidence>
<reference evidence="8" key="1">
    <citation type="journal article" date="2019" name="Int. J. Syst. Evol. Microbiol.">
        <title>The Global Catalogue of Microorganisms (GCM) 10K type strain sequencing project: providing services to taxonomists for standard genome sequencing and annotation.</title>
        <authorList>
            <consortium name="The Broad Institute Genomics Platform"/>
            <consortium name="The Broad Institute Genome Sequencing Center for Infectious Disease"/>
            <person name="Wu L."/>
            <person name="Ma J."/>
        </authorList>
    </citation>
    <scope>NUCLEOTIDE SEQUENCE [LARGE SCALE GENOMIC DNA]</scope>
    <source>
        <strain evidence="8">CGMCC 1.12479</strain>
    </source>
</reference>
<dbReference type="InterPro" id="IPR052162">
    <property type="entry name" value="Sensor_kinase/Photoreceptor"/>
</dbReference>
<sequence>MNTEIDMIGYTNSSIMTSNYFYFIRLDAQSRVLETNSKFHSQLSLFENSLIGQIFSEILFPNDFLNYQKLLKKTLDGGLRNFNMDLRKINEDGSDFHWTRWEFSIDSGNEQELFINGIGHDILKNNEKTIEFPDFIYEHQIKNEIMEGLFEDNLIGFWIWDIENDNDVLSVSLRTMLGYDYDVKKKNEVKWKKHIHHQDQQKVFQQLDHHFTSFGKIPFHSEMRVRTLIGKEIWSICYGKVIKWSNEGKPLSMVGCFFDVSEKKKSEVILEKQNQFLKELTFNQSHLMRSKLANIMGILEVIQPTQIPEEVPELIALLKEEAFKLDIALQESIHSSSAFNSDKSD</sequence>
<gene>
    <name evidence="7" type="ORF">GCM10010993_09910</name>
</gene>
<evidence type="ECO:0000259" key="6">
    <source>
        <dbReference type="PROSITE" id="PS50112"/>
    </source>
</evidence>
<evidence type="ECO:0000313" key="8">
    <source>
        <dbReference type="Proteomes" id="UP000635885"/>
    </source>
</evidence>
<keyword evidence="8" id="KW-1185">Reference proteome</keyword>
<dbReference type="PANTHER" id="PTHR43304:SF1">
    <property type="entry name" value="PAC DOMAIN-CONTAINING PROTEIN"/>
    <property type="match status" value="1"/>
</dbReference>
<comment type="caution">
    <text evidence="7">The sequence shown here is derived from an EMBL/GenBank/DDBJ whole genome shotgun (WGS) entry which is preliminary data.</text>
</comment>
<dbReference type="PROSITE" id="PS50112">
    <property type="entry name" value="PAS"/>
    <property type="match status" value="1"/>
</dbReference>